<proteinExistence type="predicted"/>
<feature type="region of interest" description="Disordered" evidence="1">
    <location>
        <begin position="89"/>
        <end position="111"/>
    </location>
</feature>
<dbReference type="Gene3D" id="1.10.10.10">
    <property type="entry name" value="Winged helix-like DNA-binding domain superfamily/Winged helix DNA-binding domain"/>
    <property type="match status" value="1"/>
</dbReference>
<protein>
    <recommendedName>
        <fullName evidence="4">Replication protein RepB</fullName>
    </recommendedName>
</protein>
<dbReference type="RefSeq" id="WP_350241469.1">
    <property type="nucleotide sequence ID" value="NZ_JBEJUE010000060.1"/>
</dbReference>
<name>A0ABV1QE65_STRMI</name>
<evidence type="ECO:0000313" key="3">
    <source>
        <dbReference type="Proteomes" id="UP001456562"/>
    </source>
</evidence>
<dbReference type="InterPro" id="IPR036388">
    <property type="entry name" value="WH-like_DNA-bd_sf"/>
</dbReference>
<dbReference type="Proteomes" id="UP001456562">
    <property type="component" value="Unassembled WGS sequence"/>
</dbReference>
<dbReference type="InterPro" id="IPR009057">
    <property type="entry name" value="Homeodomain-like_sf"/>
</dbReference>
<sequence length="111" mass="12595">MTQEPMRERRTATARELADRFGVSPRTVLRMVAEERAVYEGRSRQRRDRIVELHRQGLKGYEIARELSVSAGLVSIRLREARSAGVDLTRYADAGEGDVSPGRQEENPQGR</sequence>
<evidence type="ECO:0000256" key="1">
    <source>
        <dbReference type="SAM" id="MobiDB-lite"/>
    </source>
</evidence>
<comment type="caution">
    <text evidence="2">The sequence shown here is derived from an EMBL/GenBank/DDBJ whole genome shotgun (WGS) entry which is preliminary data.</text>
</comment>
<dbReference type="SUPFAM" id="SSF46689">
    <property type="entry name" value="Homeodomain-like"/>
    <property type="match status" value="1"/>
</dbReference>
<evidence type="ECO:0008006" key="4">
    <source>
        <dbReference type="Google" id="ProtNLM"/>
    </source>
</evidence>
<gene>
    <name evidence="2" type="ORF">ABR748_35455</name>
</gene>
<dbReference type="EMBL" id="JBEJUE010000060">
    <property type="protein sequence ID" value="MER0429455.1"/>
    <property type="molecule type" value="Genomic_DNA"/>
</dbReference>
<keyword evidence="3" id="KW-1185">Reference proteome</keyword>
<evidence type="ECO:0000313" key="2">
    <source>
        <dbReference type="EMBL" id="MER0429455.1"/>
    </source>
</evidence>
<accession>A0ABV1QE65</accession>
<reference evidence="2 3" key="1">
    <citation type="submission" date="2024-01" db="EMBL/GenBank/DDBJ databases">
        <title>Metagenomic exploration of the rhizosphere soil microbial community and their significance in facilitating the development of wild simulated ginseng.</title>
        <authorList>
            <person name="Huang J."/>
        </authorList>
    </citation>
    <scope>NUCLEOTIDE SEQUENCE [LARGE SCALE GENOMIC DNA]</scope>
    <source>
        <strain evidence="2 3">WY141</strain>
    </source>
</reference>
<organism evidence="2 3">
    <name type="scientific">Streptomyces microflavus</name>
    <name type="common">Streptomyces lipmanii</name>
    <dbReference type="NCBI Taxonomy" id="1919"/>
    <lineage>
        <taxon>Bacteria</taxon>
        <taxon>Bacillati</taxon>
        <taxon>Actinomycetota</taxon>
        <taxon>Actinomycetes</taxon>
        <taxon>Kitasatosporales</taxon>
        <taxon>Streptomycetaceae</taxon>
        <taxon>Streptomyces</taxon>
    </lineage>
</organism>